<dbReference type="SUPFAM" id="SSF48208">
    <property type="entry name" value="Six-hairpin glycosidases"/>
    <property type="match status" value="1"/>
</dbReference>
<dbReference type="Proteomes" id="UP001054889">
    <property type="component" value="Unassembled WGS sequence"/>
</dbReference>
<gene>
    <name evidence="2" type="primary">gb25382</name>
    <name evidence="2" type="ORF">PR202_gb25382</name>
</gene>
<dbReference type="Pfam" id="PF04685">
    <property type="entry name" value="DUF608"/>
    <property type="match status" value="1"/>
</dbReference>
<dbReference type="InterPro" id="IPR006775">
    <property type="entry name" value="GH116_catalytic"/>
</dbReference>
<proteinExistence type="predicted"/>
<dbReference type="InterPro" id="IPR012341">
    <property type="entry name" value="6hp_glycosidase-like_sf"/>
</dbReference>
<dbReference type="InterPro" id="IPR052566">
    <property type="entry name" value="Non-lysos_glucosylceramidase"/>
</dbReference>
<dbReference type="InterPro" id="IPR008928">
    <property type="entry name" value="6-hairpin_glycosidase_sf"/>
</dbReference>
<organism evidence="2 3">
    <name type="scientific">Eleusine coracana subsp. coracana</name>
    <dbReference type="NCBI Taxonomy" id="191504"/>
    <lineage>
        <taxon>Eukaryota</taxon>
        <taxon>Viridiplantae</taxon>
        <taxon>Streptophyta</taxon>
        <taxon>Embryophyta</taxon>
        <taxon>Tracheophyta</taxon>
        <taxon>Spermatophyta</taxon>
        <taxon>Magnoliopsida</taxon>
        <taxon>Liliopsida</taxon>
        <taxon>Poales</taxon>
        <taxon>Poaceae</taxon>
        <taxon>PACMAD clade</taxon>
        <taxon>Chloridoideae</taxon>
        <taxon>Cynodonteae</taxon>
        <taxon>Eleusininae</taxon>
        <taxon>Eleusine</taxon>
    </lineage>
</organism>
<reference evidence="2" key="1">
    <citation type="journal article" date="2018" name="DNA Res.">
        <title>Multiple hybrid de novo genome assembly of finger millet, an orphan allotetraploid crop.</title>
        <authorList>
            <person name="Hatakeyama M."/>
            <person name="Aluri S."/>
            <person name="Balachadran M.T."/>
            <person name="Sivarajan S.R."/>
            <person name="Patrignani A."/>
            <person name="Gruter S."/>
            <person name="Poveda L."/>
            <person name="Shimizu-Inatsugi R."/>
            <person name="Baeten J."/>
            <person name="Francoijs K.J."/>
            <person name="Nataraja K.N."/>
            <person name="Reddy Y.A.N."/>
            <person name="Phadnis S."/>
            <person name="Ravikumar R.L."/>
            <person name="Schlapbach R."/>
            <person name="Sreeman S.M."/>
            <person name="Shimizu K.K."/>
        </authorList>
    </citation>
    <scope>NUCLEOTIDE SEQUENCE</scope>
</reference>
<dbReference type="GO" id="GO:0008422">
    <property type="term" value="F:beta-glucosidase activity"/>
    <property type="evidence" value="ECO:0007669"/>
    <property type="project" value="TreeGrafter"/>
</dbReference>
<evidence type="ECO:0000313" key="3">
    <source>
        <dbReference type="Proteomes" id="UP001054889"/>
    </source>
</evidence>
<name>A0AAV5FL92_ELECO</name>
<protein>
    <recommendedName>
        <fullName evidence="1">Glycosyl-hydrolase family 116 catalytic region domain-containing protein</fullName>
    </recommendedName>
</protein>
<evidence type="ECO:0000259" key="1">
    <source>
        <dbReference type="Pfam" id="PF04685"/>
    </source>
</evidence>
<evidence type="ECO:0000313" key="2">
    <source>
        <dbReference type="EMBL" id="GJN36519.1"/>
    </source>
</evidence>
<reference evidence="2" key="2">
    <citation type="submission" date="2021-12" db="EMBL/GenBank/DDBJ databases">
        <title>Resequencing data analysis of finger millet.</title>
        <authorList>
            <person name="Hatakeyama M."/>
            <person name="Aluri S."/>
            <person name="Balachadran M.T."/>
            <person name="Sivarajan S.R."/>
            <person name="Poveda L."/>
            <person name="Shimizu-Inatsugi R."/>
            <person name="Schlapbach R."/>
            <person name="Sreeman S.M."/>
            <person name="Shimizu K.K."/>
        </authorList>
    </citation>
    <scope>NUCLEOTIDE SEQUENCE</scope>
</reference>
<dbReference type="PANTHER" id="PTHR12654:SF21">
    <property type="entry name" value="NON-LYSOSOMAL GLUCOSYLCERAMIDASE"/>
    <property type="match status" value="1"/>
</dbReference>
<dbReference type="EMBL" id="BQKI01000089">
    <property type="protein sequence ID" value="GJN36519.1"/>
    <property type="molecule type" value="Genomic_DNA"/>
</dbReference>
<keyword evidence="3" id="KW-1185">Reference proteome</keyword>
<sequence length="937" mass="104087">MTSCDEYRNELREWFLQLEWIFSNVQHISSAKEETSITDISPNHVVVNSTLVTVHGTVHIVNSIPVTVHATVSTSATSPVIKPDDYEGATVQAADLVAKADPATTEHAPITLEIVHAPATLAASAPSTARVINSDNRDGVISTVEDVTPAPSTEVFVSGVLDAMEESAMIIFPKVDASIAMEIIPTFVDNNPNMEAVATTATLVAMEEVAWANDINKGAIVFLDTTPNNISHPLIEVLHNMDEGALPFTARLAILITRGALVTSYEPWVDTPWQAPHNEHDFTAIMDDALHIDDVLNSGVTHGFIDVTVANDMQLLLRHALLALTLALGDWVTSRNICRQLPVVISSDTFVINVHTADLPDSVDLILGTPWLASLGPVMMDFTTLSMSFFVDGHHEPPSAPVEVTVAIMGGLRRVTGIFSILHDNEGLYDILHDDVIINVELSFLAARISSDDTAPSWSLRDGLIFFDGCLYITASSARLHGLLTVLLKHIEEALLRQVAVGFRGLPQHGPFLPRGILFLQEMPNTSIDVVDVRFVDLAGNDLFHVRQVAFTVPDRSFVVIFIFDWSVTVKLHQPPSVSLPIFSHGREIPQHEDVLVLEAGGEYKHWEEEIDKWQTPILHDDRLPEWYKITLFNELYFLVAGGTVWIDSDCLVVNDDDKLNPSLPEDSDCSSAVPLIGFTKHEIDNKENVGKFLYLEGVEYFMWCTYDVHFYASFALLDLFPKIELSIQRDFARAVLREDKTRVRFLADGTWGTRKVIGAVAHDLGAHDPWHELNAYNIHDTSRWKDLNPKFVLQIYRDFAATGDISFCMDVWPAVCTAMEYMGQFDHDGDDMIENDGFPDQTYDAWTVQGVSAYCGCLWLAALQAAATLARSLGHDDYAERCMTRFTKAKSVFEARLWNGSYFNYDSGTSYSSRSIPGRSASWTMVHCIVRVAFLV</sequence>
<dbReference type="Pfam" id="PF08284">
    <property type="entry name" value="RVP_2"/>
    <property type="match status" value="1"/>
</dbReference>
<dbReference type="PANTHER" id="PTHR12654">
    <property type="entry name" value="BILE ACID BETA-GLUCOSIDASE-RELATED"/>
    <property type="match status" value="1"/>
</dbReference>
<feature type="domain" description="Glycosyl-hydrolase family 116 catalytic region" evidence="1">
    <location>
        <begin position="691"/>
        <end position="917"/>
    </location>
</feature>
<comment type="caution">
    <text evidence="2">The sequence shown here is derived from an EMBL/GenBank/DDBJ whole genome shotgun (WGS) entry which is preliminary data.</text>
</comment>
<dbReference type="AlphaFoldDB" id="A0AAV5FL92"/>
<accession>A0AAV5FL92</accession>
<dbReference type="GO" id="GO:0005975">
    <property type="term" value="P:carbohydrate metabolic process"/>
    <property type="evidence" value="ECO:0007669"/>
    <property type="project" value="InterPro"/>
</dbReference>
<dbReference type="Gene3D" id="1.50.10.10">
    <property type="match status" value="1"/>
</dbReference>